<sequence length="249" mass="28677">MVFIDLEKVYDSVPLRLIWDGLEGRGVPGKYIEIIQDMYGRIETSVRAPMGYRLLRGGVAENKQTLNGRLEERRPALENKGLRISRSKTEYLFCDFSGSSEDEDVQIIIEGQVVSQVTKFKYLESSVQANGLDSDVAHRIQAGWCRWRAATSILCNRRFRTKLKGKFYRVAVRPALLYRTKCCASKKTHVHKMEVVEMRMLKWMYGNTRLDRVQNVVFRERLVVASKLDKIEGIEMVWACEEETDNGAG</sequence>
<gene>
    <name evidence="1" type="ORF">L1987_49086</name>
</gene>
<reference evidence="2" key="1">
    <citation type="journal article" date="2022" name="Mol. Ecol. Resour.">
        <title>The genomes of chicory, endive, great burdock and yacon provide insights into Asteraceae palaeo-polyploidization history and plant inulin production.</title>
        <authorList>
            <person name="Fan W."/>
            <person name="Wang S."/>
            <person name="Wang H."/>
            <person name="Wang A."/>
            <person name="Jiang F."/>
            <person name="Liu H."/>
            <person name="Zhao H."/>
            <person name="Xu D."/>
            <person name="Zhang Y."/>
        </authorList>
    </citation>
    <scope>NUCLEOTIDE SEQUENCE [LARGE SCALE GENOMIC DNA]</scope>
    <source>
        <strain evidence="2">cv. Yunnan</strain>
    </source>
</reference>
<accession>A0ACB9FUS4</accession>
<keyword evidence="2" id="KW-1185">Reference proteome</keyword>
<evidence type="ECO:0000313" key="1">
    <source>
        <dbReference type="EMBL" id="KAI3774528.1"/>
    </source>
</evidence>
<proteinExistence type="predicted"/>
<evidence type="ECO:0000313" key="2">
    <source>
        <dbReference type="Proteomes" id="UP001056120"/>
    </source>
</evidence>
<organism evidence="1 2">
    <name type="scientific">Smallanthus sonchifolius</name>
    <dbReference type="NCBI Taxonomy" id="185202"/>
    <lineage>
        <taxon>Eukaryota</taxon>
        <taxon>Viridiplantae</taxon>
        <taxon>Streptophyta</taxon>
        <taxon>Embryophyta</taxon>
        <taxon>Tracheophyta</taxon>
        <taxon>Spermatophyta</taxon>
        <taxon>Magnoliopsida</taxon>
        <taxon>eudicotyledons</taxon>
        <taxon>Gunneridae</taxon>
        <taxon>Pentapetalae</taxon>
        <taxon>asterids</taxon>
        <taxon>campanulids</taxon>
        <taxon>Asterales</taxon>
        <taxon>Asteraceae</taxon>
        <taxon>Asteroideae</taxon>
        <taxon>Heliantheae alliance</taxon>
        <taxon>Millerieae</taxon>
        <taxon>Smallanthus</taxon>
    </lineage>
</organism>
<dbReference type="EMBL" id="CM042033">
    <property type="protein sequence ID" value="KAI3774528.1"/>
    <property type="molecule type" value="Genomic_DNA"/>
</dbReference>
<dbReference type="Proteomes" id="UP001056120">
    <property type="component" value="Linkage Group LG16"/>
</dbReference>
<comment type="caution">
    <text evidence="1">The sequence shown here is derived from an EMBL/GenBank/DDBJ whole genome shotgun (WGS) entry which is preliminary data.</text>
</comment>
<reference evidence="1 2" key="2">
    <citation type="journal article" date="2022" name="Mol. Ecol. Resour.">
        <title>The genomes of chicory, endive, great burdock and yacon provide insights into Asteraceae paleo-polyploidization history and plant inulin production.</title>
        <authorList>
            <person name="Fan W."/>
            <person name="Wang S."/>
            <person name="Wang H."/>
            <person name="Wang A."/>
            <person name="Jiang F."/>
            <person name="Liu H."/>
            <person name="Zhao H."/>
            <person name="Xu D."/>
            <person name="Zhang Y."/>
        </authorList>
    </citation>
    <scope>NUCLEOTIDE SEQUENCE [LARGE SCALE GENOMIC DNA]</scope>
    <source>
        <strain evidence="2">cv. Yunnan</strain>
        <tissue evidence="1">Leaves</tissue>
    </source>
</reference>
<protein>
    <submittedName>
        <fullName evidence="1">Uncharacterized protein</fullName>
    </submittedName>
</protein>
<name>A0ACB9FUS4_9ASTR</name>